<gene>
    <name evidence="3" type="ORF">EZV62_001163</name>
</gene>
<reference evidence="4" key="1">
    <citation type="journal article" date="2019" name="Gigascience">
        <title>De novo genome assembly of the endangered Acer yangbiense, a plant species with extremely small populations endemic to Yunnan Province, China.</title>
        <authorList>
            <person name="Yang J."/>
            <person name="Wariss H.M."/>
            <person name="Tao L."/>
            <person name="Zhang R."/>
            <person name="Yun Q."/>
            <person name="Hollingsworth P."/>
            <person name="Dao Z."/>
            <person name="Luo G."/>
            <person name="Guo H."/>
            <person name="Ma Y."/>
            <person name="Sun W."/>
        </authorList>
    </citation>
    <scope>NUCLEOTIDE SEQUENCE [LARGE SCALE GENOMIC DNA]</scope>
    <source>
        <strain evidence="4">cv. Malutang</strain>
    </source>
</reference>
<keyword evidence="1" id="KW-0175">Coiled coil</keyword>
<evidence type="ECO:0000313" key="3">
    <source>
        <dbReference type="EMBL" id="TXG72584.1"/>
    </source>
</evidence>
<dbReference type="Pfam" id="PF02992">
    <property type="entry name" value="Transposase_21"/>
    <property type="match status" value="1"/>
</dbReference>
<dbReference type="PANTHER" id="PTHR48258">
    <property type="entry name" value="DUF4218 DOMAIN-CONTAINING PROTEIN-RELATED"/>
    <property type="match status" value="1"/>
</dbReference>
<organism evidence="3 4">
    <name type="scientific">Acer yangbiense</name>
    <dbReference type="NCBI Taxonomy" id="1000413"/>
    <lineage>
        <taxon>Eukaryota</taxon>
        <taxon>Viridiplantae</taxon>
        <taxon>Streptophyta</taxon>
        <taxon>Embryophyta</taxon>
        <taxon>Tracheophyta</taxon>
        <taxon>Spermatophyta</taxon>
        <taxon>Magnoliopsida</taxon>
        <taxon>eudicotyledons</taxon>
        <taxon>Gunneridae</taxon>
        <taxon>Pentapetalae</taxon>
        <taxon>rosids</taxon>
        <taxon>malvids</taxon>
        <taxon>Sapindales</taxon>
        <taxon>Sapindaceae</taxon>
        <taxon>Hippocastanoideae</taxon>
        <taxon>Acereae</taxon>
        <taxon>Acer</taxon>
    </lineage>
</organism>
<keyword evidence="4" id="KW-1185">Reference proteome</keyword>
<protein>
    <submittedName>
        <fullName evidence="3">Uncharacterized protein</fullName>
    </submittedName>
</protein>
<evidence type="ECO:0000313" key="4">
    <source>
        <dbReference type="Proteomes" id="UP000323000"/>
    </source>
</evidence>
<dbReference type="AlphaFoldDB" id="A0A5C7IUQ2"/>
<evidence type="ECO:0000256" key="2">
    <source>
        <dbReference type="SAM" id="MobiDB-lite"/>
    </source>
</evidence>
<dbReference type="Proteomes" id="UP000323000">
    <property type="component" value="Chromosome 1"/>
</dbReference>
<dbReference type="Pfam" id="PF03004">
    <property type="entry name" value="Transposase_24"/>
    <property type="match status" value="1"/>
</dbReference>
<dbReference type="InterPro" id="IPR004252">
    <property type="entry name" value="Probable_transposase_24"/>
</dbReference>
<dbReference type="OrthoDB" id="1932595at2759"/>
<dbReference type="EMBL" id="VAHF01000001">
    <property type="protein sequence ID" value="TXG72584.1"/>
    <property type="molecule type" value="Genomic_DNA"/>
</dbReference>
<feature type="region of interest" description="Disordered" evidence="2">
    <location>
        <begin position="451"/>
        <end position="478"/>
    </location>
</feature>
<proteinExistence type="predicted"/>
<feature type="coiled-coil region" evidence="1">
    <location>
        <begin position="418"/>
        <end position="445"/>
    </location>
</feature>
<sequence>MFRSSEMVRDLTWHSTYTSQDGKMRHPVDSPAWETIDDTWQCFASDPRNLRLGLAADGFNPFRNLSSTHSTWPVVLVTYNLPPWKCMSKENLMLTLLIPGPKQPGNDIDVYLQPLIEDLIKLWDVGAEVYDVSINSTFTLKTVLMWTINDFPAYGNLAGCCVKELQHLDSNLASRSTSLQRKHTSTFSTWFKAKVIDESSSLDISSTLKWLAFGPMQQVTSYTSYVVNGKRYRTIDSEKCTQDSGVSLEAEMICTNNAKDDTQVIKKMVYYGILREILLLDFYKFCVPLFKCDWEISQRYTELARKNETPQTTSWKGLAQLREELREAKLANNEDPNEVDRMETWIAAHKHKNGTPVNENVGEMIEKMEEIAKDGPKTIANDAVPQVIGKEHLGRVRGLGFGVTPTKVQASMIGKKTTMQLQEDMNNLKQQFIELQTQLVNIQSTVRGATVEASQAHSSKMNHQQQYSSASNQEGNSNKVKIVESTSKVTVDATAAKYHPSVLVRAISGVRQHHIKIHACNTATSVAKNACVFLQALLEIKKSVHAITTGRPKKEHLSVHEHSKQHLCFKDKIMYH</sequence>
<comment type="caution">
    <text evidence="3">The sequence shown here is derived from an EMBL/GenBank/DDBJ whole genome shotgun (WGS) entry which is preliminary data.</text>
</comment>
<evidence type="ECO:0000256" key="1">
    <source>
        <dbReference type="SAM" id="Coils"/>
    </source>
</evidence>
<dbReference type="InterPro" id="IPR004242">
    <property type="entry name" value="Transposase_21"/>
</dbReference>
<name>A0A5C7IUQ2_9ROSI</name>
<accession>A0A5C7IUQ2</accession>